<protein>
    <submittedName>
        <fullName evidence="1">Uncharacterized protein</fullName>
    </submittedName>
</protein>
<keyword evidence="2" id="KW-1185">Reference proteome</keyword>
<comment type="caution">
    <text evidence="1">The sequence shown here is derived from an EMBL/GenBank/DDBJ whole genome shotgun (WGS) entry which is preliminary data.</text>
</comment>
<dbReference type="EMBL" id="SMCN01000040">
    <property type="protein sequence ID" value="TCV74184.1"/>
    <property type="molecule type" value="Genomic_DNA"/>
</dbReference>
<organism evidence="1 2">
    <name type="scientific">Methylomonas methanica</name>
    <dbReference type="NCBI Taxonomy" id="421"/>
    <lineage>
        <taxon>Bacteria</taxon>
        <taxon>Pseudomonadati</taxon>
        <taxon>Pseudomonadota</taxon>
        <taxon>Gammaproteobacteria</taxon>
        <taxon>Methylococcales</taxon>
        <taxon>Methylococcaceae</taxon>
        <taxon>Methylomonas</taxon>
    </lineage>
</organism>
<accession>A0ABY2CFL5</accession>
<sequence length="69" mass="7686">MPIKLTGKLATNASNSLRFSFFFGGVTRDRFSDRRCLLTGRAANMLMGFHNTAINKGGGFKTEVQHLDY</sequence>
<dbReference type="Proteomes" id="UP000295649">
    <property type="component" value="Unassembled WGS sequence"/>
</dbReference>
<proteinExistence type="predicted"/>
<evidence type="ECO:0000313" key="2">
    <source>
        <dbReference type="Proteomes" id="UP000295649"/>
    </source>
</evidence>
<name>A0ABY2CFL5_METMH</name>
<gene>
    <name evidence="1" type="ORF">EDE11_1408</name>
</gene>
<evidence type="ECO:0000313" key="1">
    <source>
        <dbReference type="EMBL" id="TCV74184.1"/>
    </source>
</evidence>
<reference evidence="1 2" key="1">
    <citation type="submission" date="2019-03" db="EMBL/GenBank/DDBJ databases">
        <title>Systems level insights into methane cycling in arid and semi-arid ecosystems.</title>
        <authorList>
            <person name="Kalyuzhnaya M."/>
        </authorList>
    </citation>
    <scope>NUCLEOTIDE SEQUENCE [LARGE SCALE GENOMIC DNA]</scope>
    <source>
        <strain evidence="1 2">S-1</strain>
    </source>
</reference>